<name>A0ABP8JQI9_9ACTN</name>
<proteinExistence type="predicted"/>
<gene>
    <name evidence="1" type="ORF">GCM10023147_26030</name>
</gene>
<comment type="caution">
    <text evidence="1">The sequence shown here is derived from an EMBL/GenBank/DDBJ whole genome shotgun (WGS) entry which is preliminary data.</text>
</comment>
<keyword evidence="2" id="KW-1185">Reference proteome</keyword>
<accession>A0ABP8JQI9</accession>
<protein>
    <submittedName>
        <fullName evidence="1">Uncharacterized protein</fullName>
    </submittedName>
</protein>
<reference evidence="2" key="1">
    <citation type="journal article" date="2019" name="Int. J. Syst. Evol. Microbiol.">
        <title>The Global Catalogue of Microorganisms (GCM) 10K type strain sequencing project: providing services to taxonomists for standard genome sequencing and annotation.</title>
        <authorList>
            <consortium name="The Broad Institute Genomics Platform"/>
            <consortium name="The Broad Institute Genome Sequencing Center for Infectious Disease"/>
            <person name="Wu L."/>
            <person name="Ma J."/>
        </authorList>
    </citation>
    <scope>NUCLEOTIDE SEQUENCE [LARGE SCALE GENOMIC DNA]</scope>
    <source>
        <strain evidence="2">JCM 17688</strain>
    </source>
</reference>
<dbReference type="RefSeq" id="WP_344996304.1">
    <property type="nucleotide sequence ID" value="NZ_BAABFR010000037.1"/>
</dbReference>
<evidence type="ECO:0000313" key="1">
    <source>
        <dbReference type="EMBL" id="GAA4394275.1"/>
    </source>
</evidence>
<dbReference type="Proteomes" id="UP001500635">
    <property type="component" value="Unassembled WGS sequence"/>
</dbReference>
<organism evidence="1 2">
    <name type="scientific">Tsukamurella soli</name>
    <dbReference type="NCBI Taxonomy" id="644556"/>
    <lineage>
        <taxon>Bacteria</taxon>
        <taxon>Bacillati</taxon>
        <taxon>Actinomycetota</taxon>
        <taxon>Actinomycetes</taxon>
        <taxon>Mycobacteriales</taxon>
        <taxon>Tsukamurellaceae</taxon>
        <taxon>Tsukamurella</taxon>
    </lineage>
</organism>
<evidence type="ECO:0000313" key="2">
    <source>
        <dbReference type="Proteomes" id="UP001500635"/>
    </source>
</evidence>
<dbReference type="EMBL" id="BAABFR010000037">
    <property type="protein sequence ID" value="GAA4394275.1"/>
    <property type="molecule type" value="Genomic_DNA"/>
</dbReference>
<sequence length="86" mass="9960">MPEPELVDHVARSTGLSPAEAARVIDDVTAYYRETVDEFVRRRHRDLHQRGRRNAEIYAEVAGELADRLFAAPPLSERQLRRLIYT</sequence>